<gene>
    <name evidence="7" type="ORF">I206_01998</name>
</gene>
<evidence type="ECO:0000256" key="1">
    <source>
        <dbReference type="ARBA" id="ARBA00005234"/>
    </source>
</evidence>
<keyword evidence="4" id="KW-0788">Thiol protease</keyword>
<feature type="region of interest" description="Disordered" evidence="5">
    <location>
        <begin position="35"/>
        <end position="85"/>
    </location>
</feature>
<dbReference type="GO" id="GO:0016926">
    <property type="term" value="P:protein desumoylation"/>
    <property type="evidence" value="ECO:0007669"/>
    <property type="project" value="TreeGrafter"/>
</dbReference>
<dbReference type="Gene3D" id="3.40.395.10">
    <property type="entry name" value="Adenoviral Proteinase, Chain A"/>
    <property type="match status" value="1"/>
</dbReference>
<dbReference type="GO" id="GO:0006508">
    <property type="term" value="P:proteolysis"/>
    <property type="evidence" value="ECO:0007669"/>
    <property type="project" value="UniProtKB-KW"/>
</dbReference>
<dbReference type="OrthoDB" id="1939479at2759"/>
<accession>A0A1B9I717</accession>
<proteinExistence type="inferred from homology"/>
<sequence length="390" mass="46212">MPTTRPEDLHEAEAQHQRRLTRWRIQWAKEYEEEFRQVQAEVSSEHRDGHRDKDRDRDINGDGDRDGDERYKKKAKMDNRGKEYEHVKDDAKIPIEQLAPIELPPFVTGHRRDKLEESLGMILPPEDPRRRMLYEMRFTAYRFKEYLARTTEIPKALDEVDAQQVKANFDNPSFRINTRWSSINHDDFVKLVRPGGWLNDSVIDFYLALICNRADLHGKRVHYLDSHFSEKWREFGYAGVKSWTKGMDIFYLHLLLLPNNIGNVHWTCGVVDFLREKIIYFDSSGHSQAAANSFFKRIRSYLRQEYEEKRKEAWDDSAWIDVFPTPQQGNGSDCGVWVCQTLEMVGRGRDVLREGFEFDDKNMPYLRQLMASEVGNFTITKRFWSHPVLW</sequence>
<dbReference type="SUPFAM" id="SSF54001">
    <property type="entry name" value="Cysteine proteinases"/>
    <property type="match status" value="1"/>
</dbReference>
<dbReference type="InterPro" id="IPR038765">
    <property type="entry name" value="Papain-like_cys_pep_sf"/>
</dbReference>
<protein>
    <recommendedName>
        <fullName evidence="6">Ubiquitin-like protease family profile domain-containing protein</fullName>
    </recommendedName>
</protein>
<evidence type="ECO:0000313" key="7">
    <source>
        <dbReference type="EMBL" id="OCF51284.1"/>
    </source>
</evidence>
<comment type="similarity">
    <text evidence="1">Belongs to the peptidase C48 family.</text>
</comment>
<dbReference type="GO" id="GO:0005634">
    <property type="term" value="C:nucleus"/>
    <property type="evidence" value="ECO:0007669"/>
    <property type="project" value="TreeGrafter"/>
</dbReference>
<name>A0A1B9I717_9TREE</name>
<reference evidence="7" key="2">
    <citation type="submission" date="2016-07" db="EMBL/GenBank/DDBJ databases">
        <title>Evolution of pathogenesis and genome organization in the Tremellales.</title>
        <authorList>
            <person name="Cuomo C."/>
            <person name="Litvintseva A."/>
            <person name="Heitman J."/>
            <person name="Chen Y."/>
            <person name="Sun S."/>
            <person name="Springer D."/>
            <person name="Dromer F."/>
            <person name="Young S."/>
            <person name="Zeng Q."/>
            <person name="Chapman S."/>
            <person name="Gujja S."/>
            <person name="Saif S."/>
            <person name="Birren B."/>
        </authorList>
    </citation>
    <scope>NUCLEOTIDE SEQUENCE</scope>
    <source>
        <strain evidence="7">CBS 10737</strain>
    </source>
</reference>
<keyword evidence="3" id="KW-0378">Hydrolase</keyword>
<dbReference type="PROSITE" id="PS50600">
    <property type="entry name" value="ULP_PROTEASE"/>
    <property type="match status" value="1"/>
</dbReference>
<dbReference type="GO" id="GO:0016929">
    <property type="term" value="F:deSUMOylase activity"/>
    <property type="evidence" value="ECO:0007669"/>
    <property type="project" value="TreeGrafter"/>
</dbReference>
<feature type="compositionally biased region" description="Basic and acidic residues" evidence="5">
    <location>
        <begin position="43"/>
        <end position="85"/>
    </location>
</feature>
<dbReference type="EMBL" id="KV700115">
    <property type="protein sequence ID" value="OCF51284.1"/>
    <property type="molecule type" value="Genomic_DNA"/>
</dbReference>
<dbReference type="AlphaFoldDB" id="A0A1B9I717"/>
<dbReference type="PANTHER" id="PTHR12606:SF141">
    <property type="entry name" value="GH15225P-RELATED"/>
    <property type="match status" value="1"/>
</dbReference>
<dbReference type="STRING" id="1296096.A0A1B9I717"/>
<dbReference type="InterPro" id="IPR003653">
    <property type="entry name" value="Peptidase_C48_C"/>
</dbReference>
<keyword evidence="2" id="KW-0645">Protease</keyword>
<dbReference type="Pfam" id="PF02902">
    <property type="entry name" value="Peptidase_C48"/>
    <property type="match status" value="1"/>
</dbReference>
<evidence type="ECO:0000259" key="6">
    <source>
        <dbReference type="PROSITE" id="PS50600"/>
    </source>
</evidence>
<evidence type="ECO:0000256" key="5">
    <source>
        <dbReference type="SAM" id="MobiDB-lite"/>
    </source>
</evidence>
<feature type="domain" description="Ubiquitin-like protease family profile" evidence="6">
    <location>
        <begin position="181"/>
        <end position="345"/>
    </location>
</feature>
<evidence type="ECO:0000256" key="3">
    <source>
        <dbReference type="ARBA" id="ARBA00022801"/>
    </source>
</evidence>
<evidence type="ECO:0000256" key="2">
    <source>
        <dbReference type="ARBA" id="ARBA00022670"/>
    </source>
</evidence>
<organism evidence="7">
    <name type="scientific">Kwoniella pini CBS 10737</name>
    <dbReference type="NCBI Taxonomy" id="1296096"/>
    <lineage>
        <taxon>Eukaryota</taxon>
        <taxon>Fungi</taxon>
        <taxon>Dikarya</taxon>
        <taxon>Basidiomycota</taxon>
        <taxon>Agaricomycotina</taxon>
        <taxon>Tremellomycetes</taxon>
        <taxon>Tremellales</taxon>
        <taxon>Cryptococcaceae</taxon>
        <taxon>Kwoniella</taxon>
    </lineage>
</organism>
<evidence type="ECO:0000256" key="4">
    <source>
        <dbReference type="ARBA" id="ARBA00022807"/>
    </source>
</evidence>
<reference evidence="7" key="1">
    <citation type="submission" date="2013-07" db="EMBL/GenBank/DDBJ databases">
        <title>The Genome Sequence of Cryptococcus pinus CBS10737.</title>
        <authorList>
            <consortium name="The Broad Institute Genome Sequencing Platform"/>
            <person name="Cuomo C."/>
            <person name="Litvintseva A."/>
            <person name="Chen Y."/>
            <person name="Heitman J."/>
            <person name="Sun S."/>
            <person name="Springer D."/>
            <person name="Dromer F."/>
            <person name="Young S.K."/>
            <person name="Zeng Q."/>
            <person name="Gargeya S."/>
            <person name="Fitzgerald M."/>
            <person name="Abouelleil A."/>
            <person name="Alvarado L."/>
            <person name="Berlin A.M."/>
            <person name="Chapman S.B."/>
            <person name="Dewar J."/>
            <person name="Goldberg J."/>
            <person name="Griggs A."/>
            <person name="Gujja S."/>
            <person name="Hansen M."/>
            <person name="Howarth C."/>
            <person name="Imamovic A."/>
            <person name="Larimer J."/>
            <person name="McCowan C."/>
            <person name="Murphy C."/>
            <person name="Pearson M."/>
            <person name="Priest M."/>
            <person name="Roberts A."/>
            <person name="Saif S."/>
            <person name="Shea T."/>
            <person name="Sykes S."/>
            <person name="Wortman J."/>
            <person name="Nusbaum C."/>
            <person name="Birren B."/>
        </authorList>
    </citation>
    <scope>NUCLEOTIDE SEQUENCE [LARGE SCALE GENOMIC DNA]</scope>
    <source>
        <strain evidence="7">CBS 10737</strain>
    </source>
</reference>
<dbReference type="PANTHER" id="PTHR12606">
    <property type="entry name" value="SENTRIN/SUMO-SPECIFIC PROTEASE"/>
    <property type="match status" value="1"/>
</dbReference>